<dbReference type="RefSeq" id="WP_058531424.1">
    <property type="nucleotide sequence ID" value="NZ_CAAAIN010000006.1"/>
</dbReference>
<dbReference type="OrthoDB" id="9788468at2"/>
<keyword evidence="2" id="KW-1185">Reference proteome</keyword>
<proteinExistence type="predicted"/>
<protein>
    <submittedName>
        <fullName evidence="1">Uncharacterized protein</fullName>
    </submittedName>
</protein>
<dbReference type="PATRIC" id="fig|458.5.peg.1403"/>
<accession>A0A0W0XX68</accession>
<sequence length="419" mass="47837">MINPLTYTPKGDKHNSDYFNEYRMKIYERRQTAGLQDLYGDMCAVVIQVQTGDALGYLKELYLMTPYRYQASYISDTHKIYCLVNTTESPVLIILEPLDPNFRDDITRINKMYPNSREKFNARYVGELFKTKNQQETRDILQSQGFHFCDPATTENTFYCNGHFAFTKLSDYSFNALGYTDADIFDFESLNLGQPFKLTKAQQQALDSMDQLSIDKGIKPLLKGIDHMATRILAGEREDAILELLCLSNYYFWGAYNISDMNSSTNVNRTAHGQDIKSPAKVFTANNTPFMVNSFEGLPMPTENFVRNYGRRMHHIAIEVIDGDHPCGLKNIDYVVNTLQNELSIPFLAQVFGSCGTEPDLKQIFSKHSPYSILITEYVERCHQFDGFFTRENVAALTEAASLDEAVQQHSKKHGLIGD</sequence>
<evidence type="ECO:0000313" key="1">
    <source>
        <dbReference type="EMBL" id="KTD49008.1"/>
    </source>
</evidence>
<reference evidence="1 2" key="1">
    <citation type="submission" date="2015-11" db="EMBL/GenBank/DDBJ databases">
        <title>Genomic analysis of 38 Legionella species identifies large and diverse effector repertoires.</title>
        <authorList>
            <person name="Burstein D."/>
            <person name="Amaro F."/>
            <person name="Zusman T."/>
            <person name="Lifshitz Z."/>
            <person name="Cohen O."/>
            <person name="Gilbert J.A."/>
            <person name="Pupko T."/>
            <person name="Shuman H.A."/>
            <person name="Segal G."/>
        </authorList>
    </citation>
    <scope>NUCLEOTIDE SEQUENCE [LARGE SCALE GENOMIC DNA]</scope>
    <source>
        <strain evidence="1 2">WA-270A-C2</strain>
    </source>
</reference>
<dbReference type="Proteomes" id="UP000054608">
    <property type="component" value="Unassembled WGS sequence"/>
</dbReference>
<comment type="caution">
    <text evidence="1">The sequence shown here is derived from an EMBL/GenBank/DDBJ whole genome shotgun (WGS) entry which is preliminary data.</text>
</comment>
<gene>
    <name evidence="1" type="ORF">Lrub_1359</name>
</gene>
<dbReference type="STRING" id="458.Lrub_1359"/>
<dbReference type="EMBL" id="LNYT01000007">
    <property type="protein sequence ID" value="KTD49008.1"/>
    <property type="molecule type" value="Genomic_DNA"/>
</dbReference>
<dbReference type="AlphaFoldDB" id="A0A0W0XX68"/>
<name>A0A0W0XX68_9GAMM</name>
<evidence type="ECO:0000313" key="2">
    <source>
        <dbReference type="Proteomes" id="UP000054608"/>
    </source>
</evidence>
<organism evidence="1 2">
    <name type="scientific">Legionella rubrilucens</name>
    <dbReference type="NCBI Taxonomy" id="458"/>
    <lineage>
        <taxon>Bacteria</taxon>
        <taxon>Pseudomonadati</taxon>
        <taxon>Pseudomonadota</taxon>
        <taxon>Gammaproteobacteria</taxon>
        <taxon>Legionellales</taxon>
        <taxon>Legionellaceae</taxon>
        <taxon>Legionella</taxon>
    </lineage>
</organism>